<keyword evidence="3" id="KW-1185">Reference proteome</keyword>
<dbReference type="AlphaFoldDB" id="A0A9P7UFB6"/>
<dbReference type="Proteomes" id="UP000699042">
    <property type="component" value="Unassembled WGS sequence"/>
</dbReference>
<reference evidence="2" key="1">
    <citation type="submission" date="2021-05" db="EMBL/GenBank/DDBJ databases">
        <title>Comparative genomics of three Colletotrichum scovillei strains and genetic complementation revealed genes involved fungal growth and virulence on chili pepper.</title>
        <authorList>
            <person name="Hsieh D.-K."/>
            <person name="Chuang S.-C."/>
            <person name="Chen C.-Y."/>
            <person name="Chao Y.-T."/>
            <person name="Lu M.-Y.J."/>
            <person name="Lee M.-H."/>
            <person name="Shih M.-C."/>
        </authorList>
    </citation>
    <scope>NUCLEOTIDE SEQUENCE</scope>
    <source>
        <strain evidence="2">Coll-153</strain>
    </source>
</reference>
<gene>
    <name evidence="2" type="ORF">JMJ77_014827</name>
</gene>
<evidence type="ECO:0000256" key="1">
    <source>
        <dbReference type="SAM" id="MobiDB-lite"/>
    </source>
</evidence>
<evidence type="ECO:0000313" key="3">
    <source>
        <dbReference type="Proteomes" id="UP000699042"/>
    </source>
</evidence>
<proteinExistence type="predicted"/>
<dbReference type="EMBL" id="JAESDN010000008">
    <property type="protein sequence ID" value="KAG7046600.1"/>
    <property type="molecule type" value="Genomic_DNA"/>
</dbReference>
<feature type="region of interest" description="Disordered" evidence="1">
    <location>
        <begin position="1"/>
        <end position="26"/>
    </location>
</feature>
<protein>
    <submittedName>
        <fullName evidence="2">Uncharacterized protein</fullName>
    </submittedName>
</protein>
<accession>A0A9P7UFB6</accession>
<evidence type="ECO:0000313" key="2">
    <source>
        <dbReference type="EMBL" id="KAG7046600.1"/>
    </source>
</evidence>
<comment type="caution">
    <text evidence="2">The sequence shown here is derived from an EMBL/GenBank/DDBJ whole genome shotgun (WGS) entry which is preliminary data.</text>
</comment>
<name>A0A9P7UFB6_9PEZI</name>
<sequence length="48" mass="5237">MERRSKVGLRKLQPPMCHAGAGGNEEGTFVTRLKGEEGTGDQRSCFLT</sequence>
<organism evidence="2 3">
    <name type="scientific">Colletotrichum scovillei</name>
    <dbReference type="NCBI Taxonomy" id="1209932"/>
    <lineage>
        <taxon>Eukaryota</taxon>
        <taxon>Fungi</taxon>
        <taxon>Dikarya</taxon>
        <taxon>Ascomycota</taxon>
        <taxon>Pezizomycotina</taxon>
        <taxon>Sordariomycetes</taxon>
        <taxon>Hypocreomycetidae</taxon>
        <taxon>Glomerellales</taxon>
        <taxon>Glomerellaceae</taxon>
        <taxon>Colletotrichum</taxon>
        <taxon>Colletotrichum acutatum species complex</taxon>
    </lineage>
</organism>